<organism evidence="3 4">
    <name type="scientific">OM182 bacterium BACL3 MAG-120920-bin41</name>
    <dbReference type="NCBI Taxonomy" id="1655580"/>
    <lineage>
        <taxon>Bacteria</taxon>
        <taxon>Pseudomonadati</taxon>
        <taxon>Pseudomonadota</taxon>
        <taxon>Gammaproteobacteria</taxon>
        <taxon>OMG group</taxon>
        <taxon>OM182 clade</taxon>
    </lineage>
</organism>
<name>A0A0R2TDR0_9GAMM</name>
<dbReference type="InterPro" id="IPR000297">
    <property type="entry name" value="PPIase_PpiC"/>
</dbReference>
<dbReference type="SUPFAM" id="SSF54534">
    <property type="entry name" value="FKBP-like"/>
    <property type="match status" value="2"/>
</dbReference>
<dbReference type="Pfam" id="PF00639">
    <property type="entry name" value="Rotamase"/>
    <property type="match status" value="2"/>
</dbReference>
<dbReference type="PANTHER" id="PTHR47637:SF1">
    <property type="entry name" value="CHAPERONE SURA"/>
    <property type="match status" value="1"/>
</dbReference>
<protein>
    <recommendedName>
        <fullName evidence="2">PpiC domain-containing protein</fullName>
    </recommendedName>
</protein>
<dbReference type="InterPro" id="IPR046357">
    <property type="entry name" value="PPIase_dom_sf"/>
</dbReference>
<feature type="domain" description="PpiC" evidence="2">
    <location>
        <begin position="138"/>
        <end position="237"/>
    </location>
</feature>
<dbReference type="GO" id="GO:0003755">
    <property type="term" value="F:peptidyl-prolyl cis-trans isomerase activity"/>
    <property type="evidence" value="ECO:0007669"/>
    <property type="project" value="UniProtKB-KW"/>
</dbReference>
<keyword evidence="1" id="KW-0413">Isomerase</keyword>
<gene>
    <name evidence="3" type="ORF">ABR72_05315</name>
</gene>
<dbReference type="InterPro" id="IPR050280">
    <property type="entry name" value="OMP_Chaperone_SurA"/>
</dbReference>
<dbReference type="PANTHER" id="PTHR47637">
    <property type="entry name" value="CHAPERONE SURA"/>
    <property type="match status" value="1"/>
</dbReference>
<accession>A0A0R2TDR0</accession>
<dbReference type="PROSITE" id="PS50198">
    <property type="entry name" value="PPIC_PPIASE_2"/>
    <property type="match status" value="2"/>
</dbReference>
<dbReference type="Gene3D" id="3.10.50.40">
    <property type="match status" value="2"/>
</dbReference>
<sequence length="282" mass="31720">MVNRRIKITEQEIDNFLNSEMGRELMAADYFVDDLLIPFSAADTPEIKAEKQRLAADLISRIDDDFPLAAARAAARQNTAIEIGGAELGWRKAKQLPSLFADIVVEMEIGQVEGPIEAGNGLHIIQLVDMQGGTEQFVNQTRVRHIMLSPNEIRNEEQTEAEARKIHQRILDGEDFATIARQNSDDASSVVGGGDLDWVNEGGMPPEMEQVVDALEIDGVSEPFRSQVGWHVARVEGRRLQDLSREFTRNQAANALRNRKFELELENWLIEIREDAFVELID</sequence>
<feature type="domain" description="PpiC" evidence="2">
    <location>
        <begin position="27"/>
        <end position="129"/>
    </location>
</feature>
<evidence type="ECO:0000313" key="4">
    <source>
        <dbReference type="Proteomes" id="UP000051547"/>
    </source>
</evidence>
<keyword evidence="1" id="KW-0697">Rotamase</keyword>
<evidence type="ECO:0000259" key="2">
    <source>
        <dbReference type="PROSITE" id="PS50198"/>
    </source>
</evidence>
<reference evidence="3 4" key="1">
    <citation type="submission" date="2015-10" db="EMBL/GenBank/DDBJ databases">
        <title>Metagenome-Assembled Genomes uncover a global brackish microbiome.</title>
        <authorList>
            <person name="Hugerth L.W."/>
            <person name="Larsson J."/>
            <person name="Alneberg J."/>
            <person name="Lindh M.V."/>
            <person name="Legrand C."/>
            <person name="Pinhassi J."/>
            <person name="Andersson A.F."/>
        </authorList>
    </citation>
    <scope>NUCLEOTIDE SEQUENCE [LARGE SCALE GENOMIC DNA]</scope>
    <source>
        <strain evidence="3">BACL4 MAG-120920-bin41</strain>
    </source>
</reference>
<evidence type="ECO:0000313" key="3">
    <source>
        <dbReference type="EMBL" id="KRO84808.1"/>
    </source>
</evidence>
<dbReference type="Proteomes" id="UP000051547">
    <property type="component" value="Unassembled WGS sequence"/>
</dbReference>
<evidence type="ECO:0000256" key="1">
    <source>
        <dbReference type="PROSITE-ProRule" id="PRU00278"/>
    </source>
</evidence>
<dbReference type="EMBL" id="LIBE01000137">
    <property type="protein sequence ID" value="KRO84808.1"/>
    <property type="molecule type" value="Genomic_DNA"/>
</dbReference>
<proteinExistence type="predicted"/>
<dbReference type="AlphaFoldDB" id="A0A0R2TDR0"/>
<comment type="caution">
    <text evidence="3">The sequence shown here is derived from an EMBL/GenBank/DDBJ whole genome shotgun (WGS) entry which is preliminary data.</text>
</comment>